<dbReference type="NCBIfam" id="NF011693">
    <property type="entry name" value="PRK15113.1"/>
    <property type="match status" value="1"/>
</dbReference>
<dbReference type="Gene3D" id="3.40.30.10">
    <property type="entry name" value="Glutaredoxin"/>
    <property type="match status" value="1"/>
</dbReference>
<dbReference type="SUPFAM" id="SSF47616">
    <property type="entry name" value="GST C-terminal domain-like"/>
    <property type="match status" value="1"/>
</dbReference>
<name>A0A0B6RRT0_BURPL</name>
<dbReference type="Gene3D" id="1.20.1050.10">
    <property type="match status" value="1"/>
</dbReference>
<dbReference type="PROSITE" id="PS50404">
    <property type="entry name" value="GST_NTER"/>
    <property type="match status" value="1"/>
</dbReference>
<sequence length="211" mass="24071">MSQKPITLYVGADYVSAFAMSAFVVLKEKGLDFEIRTVNLKNKQQHDSAYREVSLTRRVPTLQHDSFTLAESSAIAEYLDEVYPAPQYATVLPAARETRARARQLQAWIRSDFMPLKSERQADRIYFPEPVKPLGEAAQLACEKLLSAADQLISDERYGVFGEWCIADTDFALMLNRLVACGDPVPPKVLRYVERQWARPSVQQWVNQKRD</sequence>
<dbReference type="AlphaFoldDB" id="A0A0B6RRT0"/>
<reference evidence="3" key="1">
    <citation type="submission" date="2011-03" db="EMBL/GenBank/DDBJ databases">
        <authorList>
            <person name="Voget S."/>
            <person name="Streit W.R."/>
            <person name="Jaeger K.E."/>
            <person name="Daniel R."/>
        </authorList>
    </citation>
    <scope>NUCLEOTIDE SEQUENCE [LARGE SCALE GENOMIC DNA]</scope>
    <source>
        <strain evidence="3">PG1</strain>
    </source>
</reference>
<dbReference type="EC" id="2.5.1.18" evidence="2"/>
<organism evidence="2 3">
    <name type="scientific">Burkholderia plantarii</name>
    <dbReference type="NCBI Taxonomy" id="41899"/>
    <lineage>
        <taxon>Bacteria</taxon>
        <taxon>Pseudomonadati</taxon>
        <taxon>Pseudomonadota</taxon>
        <taxon>Betaproteobacteria</taxon>
        <taxon>Burkholderiales</taxon>
        <taxon>Burkholderiaceae</taxon>
        <taxon>Burkholderia</taxon>
    </lineage>
</organism>
<dbReference type="GO" id="GO:0004364">
    <property type="term" value="F:glutathione transferase activity"/>
    <property type="evidence" value="ECO:0007669"/>
    <property type="project" value="UniProtKB-EC"/>
</dbReference>
<dbReference type="Pfam" id="PF13409">
    <property type="entry name" value="GST_N_2"/>
    <property type="match status" value="1"/>
</dbReference>
<dbReference type="SFLD" id="SFLDG00358">
    <property type="entry name" value="Main_(cytGST)"/>
    <property type="match status" value="1"/>
</dbReference>
<keyword evidence="2" id="KW-0808">Transferase</keyword>
<evidence type="ECO:0000259" key="1">
    <source>
        <dbReference type="PROSITE" id="PS50404"/>
    </source>
</evidence>
<dbReference type="Pfam" id="PF14834">
    <property type="entry name" value="GST_C_4"/>
    <property type="match status" value="1"/>
</dbReference>
<proteinExistence type="predicted"/>
<keyword evidence="3" id="KW-1185">Reference proteome</keyword>
<dbReference type="RefSeq" id="WP_042624702.1">
    <property type="nucleotide sequence ID" value="NZ_CP002580.1"/>
</dbReference>
<dbReference type="Proteomes" id="UP000031838">
    <property type="component" value="Chromosome 1"/>
</dbReference>
<gene>
    <name evidence="2" type="ORF">BGL_1c15880</name>
</gene>
<protein>
    <submittedName>
        <fullName evidence="2">Glutathione S-transferase</fullName>
        <ecNumber evidence="2">2.5.1.18</ecNumber>
    </submittedName>
</protein>
<dbReference type="InterPro" id="IPR036249">
    <property type="entry name" value="Thioredoxin-like_sf"/>
</dbReference>
<dbReference type="HOGENOM" id="CLU_011226_17_0_4"/>
<dbReference type="PANTHER" id="PTHR44051:SF8">
    <property type="entry name" value="GLUTATHIONE S-TRANSFERASE GSTA"/>
    <property type="match status" value="1"/>
</dbReference>
<dbReference type="EMBL" id="CP002580">
    <property type="protein sequence ID" value="AJK46103.1"/>
    <property type="molecule type" value="Genomic_DNA"/>
</dbReference>
<dbReference type="SFLD" id="SFLDS00019">
    <property type="entry name" value="Glutathione_Transferase_(cytos"/>
    <property type="match status" value="1"/>
</dbReference>
<dbReference type="InterPro" id="IPR040079">
    <property type="entry name" value="Glutathione_S-Trfase"/>
</dbReference>
<dbReference type="InterPro" id="IPR034338">
    <property type="entry name" value="GST_4_C"/>
</dbReference>
<accession>A0A0B6RRT0</accession>
<dbReference type="CDD" id="cd03195">
    <property type="entry name" value="GST_C_4"/>
    <property type="match status" value="1"/>
</dbReference>
<feature type="domain" description="GST N-terminal" evidence="1">
    <location>
        <begin position="6"/>
        <end position="87"/>
    </location>
</feature>
<reference evidence="2 3" key="2">
    <citation type="journal article" date="2016" name="Appl. Microbiol. Biotechnol.">
        <title>Mutations improving production and secretion of extracellular lipase by Burkholderia glumae PG1.</title>
        <authorList>
            <person name="Knapp A."/>
            <person name="Voget S."/>
            <person name="Gao R."/>
            <person name="Zaburannyi N."/>
            <person name="Krysciak D."/>
            <person name="Breuer M."/>
            <person name="Hauer B."/>
            <person name="Streit W.R."/>
            <person name="Muller R."/>
            <person name="Daniel R."/>
            <person name="Jaeger K.E."/>
        </authorList>
    </citation>
    <scope>NUCLEOTIDE SEQUENCE [LARGE SCALE GENOMIC DNA]</scope>
    <source>
        <strain evidence="2 3">PG1</strain>
    </source>
</reference>
<dbReference type="InterPro" id="IPR004045">
    <property type="entry name" value="Glutathione_S-Trfase_N"/>
</dbReference>
<dbReference type="KEGG" id="bgp:BGL_1c15880"/>
<dbReference type="CDD" id="cd00570">
    <property type="entry name" value="GST_N_family"/>
    <property type="match status" value="1"/>
</dbReference>
<dbReference type="SUPFAM" id="SSF52833">
    <property type="entry name" value="Thioredoxin-like"/>
    <property type="match status" value="1"/>
</dbReference>
<evidence type="ECO:0000313" key="3">
    <source>
        <dbReference type="Proteomes" id="UP000031838"/>
    </source>
</evidence>
<dbReference type="PANTHER" id="PTHR44051">
    <property type="entry name" value="GLUTATHIONE S-TRANSFERASE-RELATED"/>
    <property type="match status" value="1"/>
</dbReference>
<dbReference type="InterPro" id="IPR036282">
    <property type="entry name" value="Glutathione-S-Trfase_C_sf"/>
</dbReference>
<evidence type="ECO:0000313" key="2">
    <source>
        <dbReference type="EMBL" id="AJK46103.1"/>
    </source>
</evidence>